<dbReference type="PROSITE" id="PS51462">
    <property type="entry name" value="NUDIX"/>
    <property type="match status" value="1"/>
</dbReference>
<dbReference type="PANTHER" id="PTHR12318:SF0">
    <property type="entry name" value="ACYL-COENZYME A DIPHOSPHATASE NUDT19"/>
    <property type="match status" value="1"/>
</dbReference>
<dbReference type="InterPro" id="IPR000086">
    <property type="entry name" value="NUDIX_hydrolase_dom"/>
</dbReference>
<evidence type="ECO:0000256" key="3">
    <source>
        <dbReference type="ARBA" id="ARBA00022723"/>
    </source>
</evidence>
<dbReference type="Gene3D" id="3.90.79.10">
    <property type="entry name" value="Nucleoside Triphosphate Pyrophosphohydrolase"/>
    <property type="match status" value="1"/>
</dbReference>
<evidence type="ECO:0000313" key="9">
    <source>
        <dbReference type="EMBL" id="BAO84317.1"/>
    </source>
</evidence>
<keyword evidence="6" id="KW-0464">Manganese</keyword>
<evidence type="ECO:0000256" key="7">
    <source>
        <dbReference type="SAM" id="MobiDB-lite"/>
    </source>
</evidence>
<keyword evidence="5" id="KW-0460">Magnesium</keyword>
<dbReference type="EMBL" id="AP014569">
    <property type="protein sequence ID" value="BAO84317.1"/>
    <property type="molecule type" value="Genomic_DNA"/>
</dbReference>
<feature type="region of interest" description="Disordered" evidence="7">
    <location>
        <begin position="1"/>
        <end position="29"/>
    </location>
</feature>
<dbReference type="InterPro" id="IPR015797">
    <property type="entry name" value="NUDIX_hydrolase-like_dom_sf"/>
</dbReference>
<organism evidence="9 10">
    <name type="scientific">Serpentinimonas maccroryi</name>
    <dbReference type="NCBI Taxonomy" id="1458426"/>
    <lineage>
        <taxon>Bacteria</taxon>
        <taxon>Pseudomonadati</taxon>
        <taxon>Pseudomonadota</taxon>
        <taxon>Betaproteobacteria</taxon>
        <taxon>Burkholderiales</taxon>
        <taxon>Comamonadaceae</taxon>
        <taxon>Serpentinimonas</taxon>
    </lineage>
</organism>
<dbReference type="RefSeq" id="WP_231851204.1">
    <property type="nucleotide sequence ID" value="NZ_AP014569.1"/>
</dbReference>
<dbReference type="PANTHER" id="PTHR12318">
    <property type="entry name" value="TESTOSTERONE-REGULATED PROTEIN RP2"/>
    <property type="match status" value="1"/>
</dbReference>
<keyword evidence="4 9" id="KW-0378">Hydrolase</keyword>
<comment type="cofactor">
    <cofactor evidence="1">
        <name>Mn(2+)</name>
        <dbReference type="ChEBI" id="CHEBI:29035"/>
    </cofactor>
</comment>
<name>A0A060NRD8_9BURK</name>
<evidence type="ECO:0000256" key="4">
    <source>
        <dbReference type="ARBA" id="ARBA00022801"/>
    </source>
</evidence>
<proteinExistence type="predicted"/>
<dbReference type="GO" id="GO:0016818">
    <property type="term" value="F:hydrolase activity, acting on acid anhydrides, in phosphorus-containing anhydrides"/>
    <property type="evidence" value="ECO:0007669"/>
    <property type="project" value="InterPro"/>
</dbReference>
<dbReference type="InterPro" id="IPR039121">
    <property type="entry name" value="NUDT19"/>
</dbReference>
<keyword evidence="3" id="KW-0479">Metal-binding</keyword>
<evidence type="ECO:0000259" key="8">
    <source>
        <dbReference type="PROSITE" id="PS51462"/>
    </source>
</evidence>
<dbReference type="KEGG" id="cbab:SMCB_2089"/>
<feature type="compositionally biased region" description="Pro residues" evidence="7">
    <location>
        <begin position="1"/>
        <end position="16"/>
    </location>
</feature>
<dbReference type="SUPFAM" id="SSF55811">
    <property type="entry name" value="Nudix"/>
    <property type="match status" value="1"/>
</dbReference>
<evidence type="ECO:0000313" key="10">
    <source>
        <dbReference type="Proteomes" id="UP000066014"/>
    </source>
</evidence>
<dbReference type="HOGENOM" id="CLU_059078_2_0_4"/>
<sequence>MSPSTDRPPAPAPTHSPAPSEVSDRPPRASASVLLLREGCDGLQVLLLRRHPGTEVLGGYYVFPGGKLDAADCTPDWLPVLDQPEADFAHQLNEPHTPSAQARGLHLAALRELHEEAGVLLAAPAEGPRGRWPPLDLQKRLQPGQPWLEALRAHGLQAHTAALRPWSRWITPRSPVVGTARFDTRFFLALLPPGQQAQPDQREAVEALWLAPREALQRHWAHELELIAPQLMALAELARFDSAAAAWQQALARRAPCIEPAPFAEGALRGLCYPGDPCHPQPERLLPGPTRLRVLGRRFEPVDGFEGWFA</sequence>
<keyword evidence="10" id="KW-1185">Reference proteome</keyword>
<evidence type="ECO:0000256" key="6">
    <source>
        <dbReference type="ARBA" id="ARBA00023211"/>
    </source>
</evidence>
<protein>
    <submittedName>
        <fullName evidence="9">NTP pyrophosphohydrolase including oxidative damage repair enzyme</fullName>
    </submittedName>
</protein>
<evidence type="ECO:0000256" key="1">
    <source>
        <dbReference type="ARBA" id="ARBA00001936"/>
    </source>
</evidence>
<dbReference type="GO" id="GO:0046872">
    <property type="term" value="F:metal ion binding"/>
    <property type="evidence" value="ECO:0007669"/>
    <property type="project" value="UniProtKB-KW"/>
</dbReference>
<reference evidence="9 10" key="1">
    <citation type="journal article" date="2014" name="Nat. Commun.">
        <title>Physiological and genomic features of highly alkaliphilic hydrogen-utilizing Betaproteobacteria from a continental serpentinizing site.</title>
        <authorList>
            <person name="Suzuki S."/>
            <person name="Kuenen J.G."/>
            <person name="Schipper K."/>
            <person name="van der Velde S."/>
            <person name="Ishii S."/>
            <person name="Wu A."/>
            <person name="Sorokin D.Y."/>
            <person name="Tenney A."/>
            <person name="Meng X.Y."/>
            <person name="Morrill P.L."/>
            <person name="Kamagata Y."/>
            <person name="Muyzer G."/>
            <person name="Nealson K.H."/>
        </authorList>
    </citation>
    <scope>NUCLEOTIDE SEQUENCE [LARGE SCALE GENOMIC DNA]</scope>
    <source>
        <strain evidence="9 10">B1</strain>
    </source>
</reference>
<evidence type="ECO:0000256" key="5">
    <source>
        <dbReference type="ARBA" id="ARBA00022842"/>
    </source>
</evidence>
<dbReference type="STRING" id="1458426.SMCB_2089"/>
<dbReference type="CDD" id="cd18870">
    <property type="entry name" value="NUDIX_AcylCoAdiphos_Nudt19"/>
    <property type="match status" value="1"/>
</dbReference>
<accession>A0A060NRD8</accession>
<feature type="domain" description="Nudix hydrolase" evidence="8">
    <location>
        <begin position="26"/>
        <end position="233"/>
    </location>
</feature>
<evidence type="ECO:0000256" key="2">
    <source>
        <dbReference type="ARBA" id="ARBA00001946"/>
    </source>
</evidence>
<dbReference type="AlphaFoldDB" id="A0A060NRD8"/>
<comment type="cofactor">
    <cofactor evidence="2">
        <name>Mg(2+)</name>
        <dbReference type="ChEBI" id="CHEBI:18420"/>
    </cofactor>
</comment>
<gene>
    <name evidence="9" type="ORF">SMCB_2089</name>
</gene>
<dbReference type="Proteomes" id="UP000066014">
    <property type="component" value="Chromosome"/>
</dbReference>